<protein>
    <submittedName>
        <fullName evidence="1">Uncharacterized protein</fullName>
    </submittedName>
</protein>
<proteinExistence type="predicted"/>
<organism evidence="1">
    <name type="scientific">Arundo donax</name>
    <name type="common">Giant reed</name>
    <name type="synonym">Donax arundinaceus</name>
    <dbReference type="NCBI Taxonomy" id="35708"/>
    <lineage>
        <taxon>Eukaryota</taxon>
        <taxon>Viridiplantae</taxon>
        <taxon>Streptophyta</taxon>
        <taxon>Embryophyta</taxon>
        <taxon>Tracheophyta</taxon>
        <taxon>Spermatophyta</taxon>
        <taxon>Magnoliopsida</taxon>
        <taxon>Liliopsida</taxon>
        <taxon>Poales</taxon>
        <taxon>Poaceae</taxon>
        <taxon>PACMAD clade</taxon>
        <taxon>Arundinoideae</taxon>
        <taxon>Arundineae</taxon>
        <taxon>Arundo</taxon>
    </lineage>
</organism>
<name>A0A0A8ZR58_ARUDO</name>
<sequence length="26" mass="3058">MRIVQGSIRLRRQLCDKAEILFVQPS</sequence>
<accession>A0A0A8ZR58</accession>
<reference evidence="1" key="2">
    <citation type="journal article" date="2015" name="Data Brief">
        <title>Shoot transcriptome of the giant reed, Arundo donax.</title>
        <authorList>
            <person name="Barrero R.A."/>
            <person name="Guerrero F.D."/>
            <person name="Moolhuijzen P."/>
            <person name="Goolsby J.A."/>
            <person name="Tidwell J."/>
            <person name="Bellgard S.E."/>
            <person name="Bellgard M.I."/>
        </authorList>
    </citation>
    <scope>NUCLEOTIDE SEQUENCE</scope>
    <source>
        <tissue evidence="1">Shoot tissue taken approximately 20 cm above the soil surface</tissue>
    </source>
</reference>
<evidence type="ECO:0000313" key="1">
    <source>
        <dbReference type="EMBL" id="JAD40143.1"/>
    </source>
</evidence>
<dbReference type="EMBL" id="GBRH01257752">
    <property type="protein sequence ID" value="JAD40143.1"/>
    <property type="molecule type" value="Transcribed_RNA"/>
</dbReference>
<dbReference type="AlphaFoldDB" id="A0A0A8ZR58"/>
<reference evidence="1" key="1">
    <citation type="submission" date="2014-09" db="EMBL/GenBank/DDBJ databases">
        <authorList>
            <person name="Magalhaes I.L.F."/>
            <person name="Oliveira U."/>
            <person name="Santos F.R."/>
            <person name="Vidigal T.H.D.A."/>
            <person name="Brescovit A.D."/>
            <person name="Santos A.J."/>
        </authorList>
    </citation>
    <scope>NUCLEOTIDE SEQUENCE</scope>
    <source>
        <tissue evidence="1">Shoot tissue taken approximately 20 cm above the soil surface</tissue>
    </source>
</reference>